<feature type="transmembrane region" description="Helical" evidence="1">
    <location>
        <begin position="71"/>
        <end position="90"/>
    </location>
</feature>
<feature type="transmembrane region" description="Helical" evidence="1">
    <location>
        <begin position="12"/>
        <end position="34"/>
    </location>
</feature>
<organism evidence="2 3">
    <name type="scientific">Chryseobacterium glaciei</name>
    <dbReference type="NCBI Taxonomy" id="1685010"/>
    <lineage>
        <taxon>Bacteria</taxon>
        <taxon>Pseudomonadati</taxon>
        <taxon>Bacteroidota</taxon>
        <taxon>Flavobacteriia</taxon>
        <taxon>Flavobacteriales</taxon>
        <taxon>Weeksellaceae</taxon>
        <taxon>Chryseobacterium group</taxon>
        <taxon>Chryseobacterium</taxon>
    </lineage>
</organism>
<dbReference type="AlphaFoldDB" id="A0A172Y0H4"/>
<gene>
    <name evidence="2" type="ORF">A0O34_20660</name>
</gene>
<sequence>MKLISDLIKKPTFISIVSILLFVLGLPLIIYQFFTLDSSSSLGIAIEIIILMFVLGLLIIDRFLVKKVNTIRLSIIEIVLIGGYLMYYYFTNNNSFSIG</sequence>
<keyword evidence="1" id="KW-0472">Membrane</keyword>
<keyword evidence="3" id="KW-1185">Reference proteome</keyword>
<dbReference type="KEGG" id="chh:A0O34_20660"/>
<accession>A0A172Y0H4</accession>
<evidence type="ECO:0000313" key="3">
    <source>
        <dbReference type="Proteomes" id="UP000077824"/>
    </source>
</evidence>
<protein>
    <submittedName>
        <fullName evidence="2">Uncharacterized protein</fullName>
    </submittedName>
</protein>
<evidence type="ECO:0000313" key="2">
    <source>
        <dbReference type="EMBL" id="ANF52777.1"/>
    </source>
</evidence>
<reference evidence="2 3" key="1">
    <citation type="submission" date="2016-04" db="EMBL/GenBank/DDBJ databases">
        <title>Complete Genome Sequence of Chryseobacterium sp. IHBB 10212.</title>
        <authorList>
            <person name="Pal M."/>
            <person name="Swarnkar M.K."/>
            <person name="Kaushal K."/>
            <person name="Chhibber S."/>
            <person name="Singh A.K."/>
            <person name="Gulati A."/>
        </authorList>
    </citation>
    <scope>NUCLEOTIDE SEQUENCE [LARGE SCALE GENOMIC DNA]</scope>
    <source>
        <strain evidence="2 3">IHBB 10212</strain>
    </source>
</reference>
<keyword evidence="1" id="KW-1133">Transmembrane helix</keyword>
<dbReference type="Proteomes" id="UP000077824">
    <property type="component" value="Chromosome"/>
</dbReference>
<dbReference type="STRING" id="1685010.A0O34_20660"/>
<proteinExistence type="predicted"/>
<evidence type="ECO:0000256" key="1">
    <source>
        <dbReference type="SAM" id="Phobius"/>
    </source>
</evidence>
<feature type="transmembrane region" description="Helical" evidence="1">
    <location>
        <begin position="40"/>
        <end position="59"/>
    </location>
</feature>
<keyword evidence="1" id="KW-0812">Transmembrane</keyword>
<dbReference type="RefSeq" id="WP_066758900.1">
    <property type="nucleotide sequence ID" value="NZ_CP015199.1"/>
</dbReference>
<dbReference type="EMBL" id="CP015199">
    <property type="protein sequence ID" value="ANF52777.1"/>
    <property type="molecule type" value="Genomic_DNA"/>
</dbReference>
<dbReference type="OrthoDB" id="1264742at2"/>
<name>A0A172Y0H4_9FLAO</name>